<accession>A0A8S1Y6L6</accession>
<reference evidence="1" key="1">
    <citation type="submission" date="2021-01" db="EMBL/GenBank/DDBJ databases">
        <authorList>
            <consortium name="Genoscope - CEA"/>
            <person name="William W."/>
        </authorList>
    </citation>
    <scope>NUCLEOTIDE SEQUENCE</scope>
</reference>
<evidence type="ECO:0000313" key="2">
    <source>
        <dbReference type="Proteomes" id="UP000683925"/>
    </source>
</evidence>
<evidence type="ECO:0000313" key="1">
    <source>
        <dbReference type="EMBL" id="CAD8209469.1"/>
    </source>
</evidence>
<gene>
    <name evidence="1" type="ORF">POCTA_138.1.T1470085</name>
</gene>
<sequence>MQFPYLKFTQISNLQKETHGIKITLELIIKIERLQHNQQSQQIHQGIISNFILKQYFRSDLASSHT</sequence>
<protein>
    <submittedName>
        <fullName evidence="1">Uncharacterized protein</fullName>
    </submittedName>
</protein>
<proteinExistence type="predicted"/>
<dbReference type="EMBL" id="CAJJDP010000149">
    <property type="protein sequence ID" value="CAD8209469.1"/>
    <property type="molecule type" value="Genomic_DNA"/>
</dbReference>
<name>A0A8S1Y6L6_PAROT</name>
<dbReference type="Proteomes" id="UP000683925">
    <property type="component" value="Unassembled WGS sequence"/>
</dbReference>
<dbReference type="AlphaFoldDB" id="A0A8S1Y6L6"/>
<keyword evidence="2" id="KW-1185">Reference proteome</keyword>
<comment type="caution">
    <text evidence="1">The sequence shown here is derived from an EMBL/GenBank/DDBJ whole genome shotgun (WGS) entry which is preliminary data.</text>
</comment>
<organism evidence="1 2">
    <name type="scientific">Paramecium octaurelia</name>
    <dbReference type="NCBI Taxonomy" id="43137"/>
    <lineage>
        <taxon>Eukaryota</taxon>
        <taxon>Sar</taxon>
        <taxon>Alveolata</taxon>
        <taxon>Ciliophora</taxon>
        <taxon>Intramacronucleata</taxon>
        <taxon>Oligohymenophorea</taxon>
        <taxon>Peniculida</taxon>
        <taxon>Parameciidae</taxon>
        <taxon>Paramecium</taxon>
    </lineage>
</organism>